<dbReference type="PANTHER" id="PTHR43434:SF1">
    <property type="entry name" value="PHOSPHOGLYCOLATE PHOSPHATASE"/>
    <property type="match status" value="1"/>
</dbReference>
<dbReference type="InterPro" id="IPR050155">
    <property type="entry name" value="HAD-like_hydrolase_sf"/>
</dbReference>
<dbReference type="PANTHER" id="PTHR43434">
    <property type="entry name" value="PHOSPHOGLYCOLATE PHOSPHATASE"/>
    <property type="match status" value="1"/>
</dbReference>
<organism evidence="1 2">
    <name type="scientific">Ructibacterium gallinarum</name>
    <dbReference type="NCBI Taxonomy" id="2779355"/>
    <lineage>
        <taxon>Bacteria</taxon>
        <taxon>Bacillati</taxon>
        <taxon>Bacillota</taxon>
        <taxon>Clostridia</taxon>
        <taxon>Eubacteriales</taxon>
        <taxon>Oscillospiraceae</taxon>
        <taxon>Ructibacterium</taxon>
    </lineage>
</organism>
<evidence type="ECO:0000313" key="2">
    <source>
        <dbReference type="Proteomes" id="UP000806542"/>
    </source>
</evidence>
<dbReference type="GO" id="GO:0008967">
    <property type="term" value="F:phosphoglycolate phosphatase activity"/>
    <property type="evidence" value="ECO:0007669"/>
    <property type="project" value="TreeGrafter"/>
</dbReference>
<name>A0A9D5LX22_9FIRM</name>
<reference evidence="1" key="1">
    <citation type="submission" date="2020-10" db="EMBL/GenBank/DDBJ databases">
        <title>ChiBAC.</title>
        <authorList>
            <person name="Zenner C."/>
            <person name="Hitch T.C.A."/>
            <person name="Clavel T."/>
        </authorList>
    </citation>
    <scope>NUCLEOTIDE SEQUENCE</scope>
    <source>
        <strain evidence="1">DSM 107454</strain>
    </source>
</reference>
<keyword evidence="1" id="KW-0378">Hydrolase</keyword>
<dbReference type="Gene3D" id="3.40.50.1000">
    <property type="entry name" value="HAD superfamily/HAD-like"/>
    <property type="match status" value="1"/>
</dbReference>
<dbReference type="Proteomes" id="UP000806542">
    <property type="component" value="Unassembled WGS sequence"/>
</dbReference>
<dbReference type="GO" id="GO:0005829">
    <property type="term" value="C:cytosol"/>
    <property type="evidence" value="ECO:0007669"/>
    <property type="project" value="TreeGrafter"/>
</dbReference>
<proteinExistence type="predicted"/>
<evidence type="ECO:0000313" key="1">
    <source>
        <dbReference type="EMBL" id="MBE5039378.1"/>
    </source>
</evidence>
<dbReference type="InterPro" id="IPR041492">
    <property type="entry name" value="HAD_2"/>
</dbReference>
<dbReference type="SUPFAM" id="SSF56784">
    <property type="entry name" value="HAD-like"/>
    <property type="match status" value="1"/>
</dbReference>
<dbReference type="SFLD" id="SFLDG01135">
    <property type="entry name" value="C1.5.6:_HAD__Beta-PGM__Phospha"/>
    <property type="match status" value="1"/>
</dbReference>
<sequence>MKKICVFDLDGTLVNSIEDIAGAVNRALKQIGRAPYPVSDYRHMVGNGMELLMQRALKEGTRQELLLLTELYQKEYLSHCCENTKPYSGILKLLNQLKQHGFLLAVLSNKPQVQSEAVVSSLFPAHTFFRIIGQRAEFPRKPAPDSLFALLASAQASKEEAWYIGDSDVDIQLGYNAGVDTIGVSWGFRGKDELKNAGAKQIVDTPLELQKQILE</sequence>
<dbReference type="InterPro" id="IPR036412">
    <property type="entry name" value="HAD-like_sf"/>
</dbReference>
<dbReference type="Gene3D" id="1.10.150.240">
    <property type="entry name" value="Putative phosphatase, domain 2"/>
    <property type="match status" value="1"/>
</dbReference>
<accession>A0A9D5LX22</accession>
<dbReference type="InterPro" id="IPR023214">
    <property type="entry name" value="HAD_sf"/>
</dbReference>
<dbReference type="InterPro" id="IPR023198">
    <property type="entry name" value="PGP-like_dom2"/>
</dbReference>
<comment type="caution">
    <text evidence="1">The sequence shown here is derived from an EMBL/GenBank/DDBJ whole genome shotgun (WGS) entry which is preliminary data.</text>
</comment>
<dbReference type="AlphaFoldDB" id="A0A9D5LX22"/>
<dbReference type="GO" id="GO:0006281">
    <property type="term" value="P:DNA repair"/>
    <property type="evidence" value="ECO:0007669"/>
    <property type="project" value="TreeGrafter"/>
</dbReference>
<dbReference type="Pfam" id="PF13419">
    <property type="entry name" value="HAD_2"/>
    <property type="match status" value="1"/>
</dbReference>
<dbReference type="EMBL" id="JADCKB010000003">
    <property type="protein sequence ID" value="MBE5039378.1"/>
    <property type="molecule type" value="Genomic_DNA"/>
</dbReference>
<dbReference type="RefSeq" id="WP_226391937.1">
    <property type="nucleotide sequence ID" value="NZ_JADCKB010000003.1"/>
</dbReference>
<gene>
    <name evidence="1" type="ORF">INF28_02700</name>
</gene>
<dbReference type="SFLD" id="SFLDG01129">
    <property type="entry name" value="C1.5:_HAD__Beta-PGM__Phosphata"/>
    <property type="match status" value="1"/>
</dbReference>
<protein>
    <submittedName>
        <fullName evidence="1">HAD family hydrolase</fullName>
    </submittedName>
</protein>
<keyword evidence="2" id="KW-1185">Reference proteome</keyword>
<dbReference type="SFLD" id="SFLDS00003">
    <property type="entry name" value="Haloacid_Dehalogenase"/>
    <property type="match status" value="1"/>
</dbReference>